<organism evidence="3 4">
    <name type="scientific">Persicobacter psychrovividus</name>
    <dbReference type="NCBI Taxonomy" id="387638"/>
    <lineage>
        <taxon>Bacteria</taxon>
        <taxon>Pseudomonadati</taxon>
        <taxon>Bacteroidota</taxon>
        <taxon>Cytophagia</taxon>
        <taxon>Cytophagales</taxon>
        <taxon>Persicobacteraceae</taxon>
        <taxon>Persicobacter</taxon>
    </lineage>
</organism>
<sequence length="215" mass="24008">MVLCVMLCLLLISLGFPERNRTLFKLLFPVGLVLVSGASAISISTGRRQYIYAYVLAGTAGLMQLLSIFFNPIWFMDLFLVITVVFYGYILWRILHHLLHTVEVNQNTFYAAISGYLLIGICSALLVIALVETTENAYTNLAMGDLRSAFYYSFMTLTTIGYGDISPVHPMGRVLAMFVGMLGQFYLAVVMAILISKYTANISVPTEKKHFGKKE</sequence>
<keyword evidence="1" id="KW-0812">Transmembrane</keyword>
<name>A0ABM7VE59_9BACT</name>
<evidence type="ECO:0000313" key="4">
    <source>
        <dbReference type="Proteomes" id="UP001354989"/>
    </source>
</evidence>
<keyword evidence="1" id="KW-1133">Transmembrane helix</keyword>
<evidence type="ECO:0000259" key="2">
    <source>
        <dbReference type="Pfam" id="PF07885"/>
    </source>
</evidence>
<protein>
    <recommendedName>
        <fullName evidence="2">Potassium channel domain-containing protein</fullName>
    </recommendedName>
</protein>
<gene>
    <name evidence="3" type="ORF">PEPS_14940</name>
</gene>
<dbReference type="SUPFAM" id="SSF81324">
    <property type="entry name" value="Voltage-gated potassium channels"/>
    <property type="match status" value="1"/>
</dbReference>
<keyword evidence="4" id="KW-1185">Reference proteome</keyword>
<feature type="transmembrane region" description="Helical" evidence="1">
    <location>
        <begin position="76"/>
        <end position="95"/>
    </location>
</feature>
<accession>A0ABM7VE59</accession>
<dbReference type="Pfam" id="PF07885">
    <property type="entry name" value="Ion_trans_2"/>
    <property type="match status" value="1"/>
</dbReference>
<reference evidence="3 4" key="1">
    <citation type="submission" date="2021-12" db="EMBL/GenBank/DDBJ databases">
        <title>Genome sequencing of bacteria with rrn-lacking chromosome and rrn-plasmid.</title>
        <authorList>
            <person name="Anda M."/>
            <person name="Iwasaki W."/>
        </authorList>
    </citation>
    <scope>NUCLEOTIDE SEQUENCE [LARGE SCALE GENOMIC DNA]</scope>
    <source>
        <strain evidence="3 4">NBRC 101262</strain>
    </source>
</reference>
<feature type="domain" description="Potassium channel" evidence="2">
    <location>
        <begin position="141"/>
        <end position="198"/>
    </location>
</feature>
<evidence type="ECO:0000313" key="3">
    <source>
        <dbReference type="EMBL" id="BDC99213.1"/>
    </source>
</evidence>
<evidence type="ECO:0000256" key="1">
    <source>
        <dbReference type="SAM" id="Phobius"/>
    </source>
</evidence>
<dbReference type="InterPro" id="IPR013099">
    <property type="entry name" value="K_chnl_dom"/>
</dbReference>
<feature type="transmembrane region" description="Helical" evidence="1">
    <location>
        <begin position="174"/>
        <end position="195"/>
    </location>
</feature>
<feature type="transmembrane region" description="Helical" evidence="1">
    <location>
        <begin position="51"/>
        <end position="70"/>
    </location>
</feature>
<proteinExistence type="predicted"/>
<feature type="transmembrane region" description="Helical" evidence="1">
    <location>
        <begin position="107"/>
        <end position="129"/>
    </location>
</feature>
<feature type="transmembrane region" description="Helical" evidence="1">
    <location>
        <begin position="27"/>
        <end position="44"/>
    </location>
</feature>
<keyword evidence="1" id="KW-0472">Membrane</keyword>
<dbReference type="Gene3D" id="1.10.287.70">
    <property type="match status" value="1"/>
</dbReference>
<dbReference type="EMBL" id="AP025292">
    <property type="protein sequence ID" value="BDC99213.1"/>
    <property type="molecule type" value="Genomic_DNA"/>
</dbReference>
<dbReference type="Proteomes" id="UP001354989">
    <property type="component" value="Chromosome"/>
</dbReference>